<evidence type="ECO:0000256" key="3">
    <source>
        <dbReference type="ARBA" id="ARBA00022692"/>
    </source>
</evidence>
<comment type="similarity">
    <text evidence="2">Belongs to the CD225/Dispanin family.</text>
</comment>
<keyword evidence="3 7" id="KW-0812">Transmembrane</keyword>
<evidence type="ECO:0000256" key="7">
    <source>
        <dbReference type="SAM" id="Phobius"/>
    </source>
</evidence>
<name>A0A3N0Y5D4_ANAGA</name>
<dbReference type="PANTHER" id="PTHR14948:SF46">
    <property type="entry name" value="DISPANIN SUBFAMILY A MEMBER 2B-LIKE-RELATED"/>
    <property type="match status" value="1"/>
</dbReference>
<feature type="region of interest" description="Disordered" evidence="6">
    <location>
        <begin position="1"/>
        <end position="43"/>
    </location>
</feature>
<evidence type="ECO:0000313" key="8">
    <source>
        <dbReference type="EMBL" id="ROL41413.1"/>
    </source>
</evidence>
<feature type="region of interest" description="Disordered" evidence="6">
    <location>
        <begin position="174"/>
        <end position="200"/>
    </location>
</feature>
<protein>
    <submittedName>
        <fullName evidence="8">Synapse differentiation-inducing gene protein 1-like</fullName>
    </submittedName>
</protein>
<feature type="transmembrane region" description="Helical" evidence="7">
    <location>
        <begin position="239"/>
        <end position="262"/>
    </location>
</feature>
<feature type="transmembrane region" description="Helical" evidence="7">
    <location>
        <begin position="81"/>
        <end position="105"/>
    </location>
</feature>
<feature type="compositionally biased region" description="Low complexity" evidence="6">
    <location>
        <begin position="190"/>
        <end position="200"/>
    </location>
</feature>
<dbReference type="PANTHER" id="PTHR14948">
    <property type="entry name" value="NG5"/>
    <property type="match status" value="1"/>
</dbReference>
<organism evidence="8 9">
    <name type="scientific">Anabarilius grahami</name>
    <name type="common">Kanglang fish</name>
    <name type="synonym">Barilius grahami</name>
    <dbReference type="NCBI Taxonomy" id="495550"/>
    <lineage>
        <taxon>Eukaryota</taxon>
        <taxon>Metazoa</taxon>
        <taxon>Chordata</taxon>
        <taxon>Craniata</taxon>
        <taxon>Vertebrata</taxon>
        <taxon>Euteleostomi</taxon>
        <taxon>Actinopterygii</taxon>
        <taxon>Neopterygii</taxon>
        <taxon>Teleostei</taxon>
        <taxon>Ostariophysi</taxon>
        <taxon>Cypriniformes</taxon>
        <taxon>Xenocyprididae</taxon>
        <taxon>Xenocypridinae</taxon>
        <taxon>Xenocypridinae incertae sedis</taxon>
        <taxon>Anabarilius</taxon>
    </lineage>
</organism>
<gene>
    <name evidence="8" type="ORF">DPX16_6811</name>
</gene>
<dbReference type="Proteomes" id="UP000281406">
    <property type="component" value="Unassembled WGS sequence"/>
</dbReference>
<evidence type="ECO:0000256" key="2">
    <source>
        <dbReference type="ARBA" id="ARBA00006843"/>
    </source>
</evidence>
<dbReference type="GO" id="GO:0016020">
    <property type="term" value="C:membrane"/>
    <property type="evidence" value="ECO:0007669"/>
    <property type="project" value="UniProtKB-SubCell"/>
</dbReference>
<keyword evidence="5 7" id="KW-0472">Membrane</keyword>
<evidence type="ECO:0000256" key="6">
    <source>
        <dbReference type="SAM" id="MobiDB-lite"/>
    </source>
</evidence>
<evidence type="ECO:0000256" key="1">
    <source>
        <dbReference type="ARBA" id="ARBA00004370"/>
    </source>
</evidence>
<feature type="compositionally biased region" description="Polar residues" evidence="6">
    <location>
        <begin position="1"/>
        <end position="21"/>
    </location>
</feature>
<feature type="transmembrane region" description="Helical" evidence="7">
    <location>
        <begin position="283"/>
        <end position="304"/>
    </location>
</feature>
<reference evidence="8 9" key="1">
    <citation type="submission" date="2018-10" db="EMBL/GenBank/DDBJ databases">
        <title>Genome assembly for a Yunnan-Guizhou Plateau 3E fish, Anabarilius grahami (Regan), and its evolutionary and genetic applications.</title>
        <authorList>
            <person name="Jiang W."/>
        </authorList>
    </citation>
    <scope>NUCLEOTIDE SEQUENCE [LARGE SCALE GENOMIC DNA]</scope>
    <source>
        <strain evidence="8">AG-KIZ</strain>
        <tissue evidence="8">Muscle</tissue>
    </source>
</reference>
<dbReference type="OrthoDB" id="6083617at2759"/>
<evidence type="ECO:0000256" key="4">
    <source>
        <dbReference type="ARBA" id="ARBA00022989"/>
    </source>
</evidence>
<keyword evidence="4 7" id="KW-1133">Transmembrane helix</keyword>
<dbReference type="InterPro" id="IPR007593">
    <property type="entry name" value="CD225/Dispanin_fam"/>
</dbReference>
<keyword evidence="9" id="KW-1185">Reference proteome</keyword>
<dbReference type="InterPro" id="IPR051423">
    <property type="entry name" value="CD225/Dispanin"/>
</dbReference>
<evidence type="ECO:0000256" key="5">
    <source>
        <dbReference type="ARBA" id="ARBA00023136"/>
    </source>
</evidence>
<comment type="subcellular location">
    <subcellularLocation>
        <location evidence="1">Membrane</location>
    </subcellularLocation>
</comment>
<evidence type="ECO:0000313" key="9">
    <source>
        <dbReference type="Proteomes" id="UP000281406"/>
    </source>
</evidence>
<dbReference type="AlphaFoldDB" id="A0A3N0Y5D4"/>
<dbReference type="Pfam" id="PF04505">
    <property type="entry name" value="CD225"/>
    <property type="match status" value="2"/>
</dbReference>
<proteinExistence type="inferred from homology"/>
<comment type="caution">
    <text evidence="8">The sequence shown here is derived from an EMBL/GenBank/DDBJ whole genome shotgun (WGS) entry which is preliminary data.</text>
</comment>
<sequence length="313" mass="34267">MDPSNQSPGAWNSSEKSGMQQPTPPPPAYQDNPAGDLSLFPNQPVPQGFYDQGPYTGQSVVDVQPAVFVTVAPLANPEPDYLCYSIFTMFCCCLFLGFTALVFSWSHNTTSHQKRNLHQQISLQLLHPGDRRTDLSCPFRGAGGKKEARNMNFKKSPTEGRQPLLLLQEDPPEYSSHGFPPSEIHPSTSGRPAQQYGAPAAPGRCIQGPYPGQTVVTVQPPVNVSFTPLTNPLPDHLCYSIFTMLCCCLPLGSAALVYSITTRDANMFGHQPIASRNSRMARILNHVSVGVGLLVWLITVIHIINFVNEVNSY</sequence>
<dbReference type="EMBL" id="RJVU01051648">
    <property type="protein sequence ID" value="ROL41413.1"/>
    <property type="molecule type" value="Genomic_DNA"/>
</dbReference>
<accession>A0A3N0Y5D4</accession>